<evidence type="ECO:0000313" key="1">
    <source>
        <dbReference type="EMBL" id="KKM00116.1"/>
    </source>
</evidence>
<evidence type="ECO:0008006" key="2">
    <source>
        <dbReference type="Google" id="ProtNLM"/>
    </source>
</evidence>
<sequence length="405" mass="46880">ASKAMMYTALKEIHLNQPLKFYKEQLNAIGKDLPEYRNLSPRERVELDKTVVIPASTRRWLTEYVNTSILGRQSKVDELVNNIVTKTGIKGIFNRILTPFGRTVGRKPITDFFRTVGRAQMAGVLGPRPRLILRNKFQLTQNLALYTNKANIRAFGPNNKELNSLLEQSRFLRDYTGLEDLPVDIAGKIEKLWHSAYQWSARSNARQAMEVAYWDTKELIDNPIYKKHGWKQEHLLKEMEFGASATQFHYTALGMPQIFRHKTLLPMTRLTSWWMNYFSKFHREAIHRAFTGRPSWAGSEGPTLPWSRRLGWMRYVVIGGAILNTMGYTRSFLFGAAPTGWPPAMQFSWNAYLYTVSQDEKQKASAKKKMWQAGKTFIPGYIAFKDFEAVWSGRKDLSQLLFYKK</sequence>
<gene>
    <name evidence="1" type="ORF">LCGC14_1807600</name>
</gene>
<reference evidence="1" key="1">
    <citation type="journal article" date="2015" name="Nature">
        <title>Complex archaea that bridge the gap between prokaryotes and eukaryotes.</title>
        <authorList>
            <person name="Spang A."/>
            <person name="Saw J.H."/>
            <person name="Jorgensen S.L."/>
            <person name="Zaremba-Niedzwiedzka K."/>
            <person name="Martijn J."/>
            <person name="Lind A.E."/>
            <person name="van Eijk R."/>
            <person name="Schleper C."/>
            <person name="Guy L."/>
            <person name="Ettema T.J."/>
        </authorList>
    </citation>
    <scope>NUCLEOTIDE SEQUENCE</scope>
</reference>
<accession>A0A0F9J2D7</accession>
<comment type="caution">
    <text evidence="1">The sequence shown here is derived from an EMBL/GenBank/DDBJ whole genome shotgun (WGS) entry which is preliminary data.</text>
</comment>
<name>A0A0F9J2D7_9ZZZZ</name>
<feature type="non-terminal residue" evidence="1">
    <location>
        <position position="1"/>
    </location>
</feature>
<organism evidence="1">
    <name type="scientific">marine sediment metagenome</name>
    <dbReference type="NCBI Taxonomy" id="412755"/>
    <lineage>
        <taxon>unclassified sequences</taxon>
        <taxon>metagenomes</taxon>
        <taxon>ecological metagenomes</taxon>
    </lineage>
</organism>
<protein>
    <recommendedName>
        <fullName evidence="2">Large polyvalent protein associated domain-containing protein</fullName>
    </recommendedName>
</protein>
<dbReference type="AlphaFoldDB" id="A0A0F9J2D7"/>
<dbReference type="EMBL" id="LAZR01017509">
    <property type="protein sequence ID" value="KKM00116.1"/>
    <property type="molecule type" value="Genomic_DNA"/>
</dbReference>
<proteinExistence type="predicted"/>